<keyword evidence="2" id="KW-1185">Reference proteome</keyword>
<organism evidence="1 2">
    <name type="scientific">Kribbella solani</name>
    <dbReference type="NCBI Taxonomy" id="236067"/>
    <lineage>
        <taxon>Bacteria</taxon>
        <taxon>Bacillati</taxon>
        <taxon>Actinomycetota</taxon>
        <taxon>Actinomycetes</taxon>
        <taxon>Propionibacteriales</taxon>
        <taxon>Kribbellaceae</taxon>
        <taxon>Kribbella</taxon>
    </lineage>
</organism>
<sequence length="34" mass="3843">MAIGVWIISVLGAYAMSKRSYRGPAETLLRRLVY</sequence>
<gene>
    <name evidence="1" type="ORF">HDA44_002304</name>
</gene>
<protein>
    <submittedName>
        <fullName evidence="1">Putative membrane protein YeiB</fullName>
    </submittedName>
</protein>
<dbReference type="AlphaFoldDB" id="A0A841DK42"/>
<comment type="caution">
    <text evidence="1">The sequence shown here is derived from an EMBL/GenBank/DDBJ whole genome shotgun (WGS) entry which is preliminary data.</text>
</comment>
<evidence type="ECO:0000313" key="2">
    <source>
        <dbReference type="Proteomes" id="UP000558997"/>
    </source>
</evidence>
<proteinExistence type="predicted"/>
<accession>A0A841DK42</accession>
<dbReference type="RefSeq" id="WP_202887316.1">
    <property type="nucleotide sequence ID" value="NZ_BAAAVN010000001.1"/>
</dbReference>
<reference evidence="1 2" key="1">
    <citation type="submission" date="2020-08" db="EMBL/GenBank/DDBJ databases">
        <title>Sequencing the genomes of 1000 actinobacteria strains.</title>
        <authorList>
            <person name="Klenk H.-P."/>
        </authorList>
    </citation>
    <scope>NUCLEOTIDE SEQUENCE [LARGE SCALE GENOMIC DNA]</scope>
    <source>
        <strain evidence="1 2">DSM 17294</strain>
    </source>
</reference>
<evidence type="ECO:0000313" key="1">
    <source>
        <dbReference type="EMBL" id="MBB5978963.1"/>
    </source>
</evidence>
<name>A0A841DK42_9ACTN</name>
<dbReference type="EMBL" id="JACHNF010000001">
    <property type="protein sequence ID" value="MBB5978963.1"/>
    <property type="molecule type" value="Genomic_DNA"/>
</dbReference>
<dbReference type="Proteomes" id="UP000558997">
    <property type="component" value="Unassembled WGS sequence"/>
</dbReference>